<proteinExistence type="predicted"/>
<name>A0A1V9YPX8_ACHHY</name>
<comment type="caution">
    <text evidence="1">The sequence shown here is derived from an EMBL/GenBank/DDBJ whole genome shotgun (WGS) entry which is preliminary data.</text>
</comment>
<evidence type="ECO:0000313" key="2">
    <source>
        <dbReference type="Proteomes" id="UP000243579"/>
    </source>
</evidence>
<evidence type="ECO:0000313" key="1">
    <source>
        <dbReference type="EMBL" id="OQR87707.1"/>
    </source>
</evidence>
<accession>A0A1V9YPX8</accession>
<protein>
    <submittedName>
        <fullName evidence="1">Uncharacterized protein</fullName>
    </submittedName>
</protein>
<organism evidence="1 2">
    <name type="scientific">Achlya hypogyna</name>
    <name type="common">Oomycete</name>
    <name type="synonym">Protoachlya hypogyna</name>
    <dbReference type="NCBI Taxonomy" id="1202772"/>
    <lineage>
        <taxon>Eukaryota</taxon>
        <taxon>Sar</taxon>
        <taxon>Stramenopiles</taxon>
        <taxon>Oomycota</taxon>
        <taxon>Saprolegniomycetes</taxon>
        <taxon>Saprolegniales</taxon>
        <taxon>Achlyaceae</taxon>
        <taxon>Achlya</taxon>
    </lineage>
</organism>
<gene>
    <name evidence="1" type="ORF">ACHHYP_08126</name>
</gene>
<dbReference type="Proteomes" id="UP000243579">
    <property type="component" value="Unassembled WGS sequence"/>
</dbReference>
<sequence>MDAQPQPFKLRKAAKRKLQRRNRLRYLKLQEALQQHAGALELHIAKRHVVRTLSWKDVADELRLGCLESFEENAVLRRRVAHCELVVSKLKATVFQEFGSVAVCDA</sequence>
<dbReference type="EMBL" id="JNBR01001426">
    <property type="protein sequence ID" value="OQR87707.1"/>
    <property type="molecule type" value="Genomic_DNA"/>
</dbReference>
<reference evidence="1 2" key="1">
    <citation type="journal article" date="2014" name="Genome Biol. Evol.">
        <title>The secreted proteins of Achlya hypogyna and Thraustotheca clavata identify the ancestral oomycete secretome and reveal gene acquisitions by horizontal gene transfer.</title>
        <authorList>
            <person name="Misner I."/>
            <person name="Blouin N."/>
            <person name="Leonard G."/>
            <person name="Richards T.A."/>
            <person name="Lane C.E."/>
        </authorList>
    </citation>
    <scope>NUCLEOTIDE SEQUENCE [LARGE SCALE GENOMIC DNA]</scope>
    <source>
        <strain evidence="1 2">ATCC 48635</strain>
    </source>
</reference>
<keyword evidence="2" id="KW-1185">Reference proteome</keyword>
<dbReference type="AlphaFoldDB" id="A0A1V9YPX8"/>